<organism evidence="1">
    <name type="scientific">Guillardia theta (strain CCMP2712)</name>
    <name type="common">Cryptophyte</name>
    <dbReference type="NCBI Taxonomy" id="905079"/>
    <lineage>
        <taxon>Eukaryota</taxon>
        <taxon>Cryptophyceae</taxon>
        <taxon>Pyrenomonadales</taxon>
        <taxon>Geminigeraceae</taxon>
        <taxon>Guillardia</taxon>
    </lineage>
</organism>
<accession>L1IND3</accession>
<gene>
    <name evidence="1" type="ORF">GUITHDRAFT_116523</name>
</gene>
<dbReference type="HOGENOM" id="CLU_656329_0_0_1"/>
<name>L1IND3_GUITC</name>
<dbReference type="PaxDb" id="55529-EKX37409"/>
<dbReference type="KEGG" id="gtt:GUITHDRAFT_116523"/>
<dbReference type="AlphaFoldDB" id="L1IND3"/>
<dbReference type="EnsemblProtists" id="EKX37409">
    <property type="protein sequence ID" value="EKX37409"/>
    <property type="gene ID" value="GUITHDRAFT_116523"/>
</dbReference>
<dbReference type="Proteomes" id="UP000011087">
    <property type="component" value="Unassembled WGS sequence"/>
</dbReference>
<proteinExistence type="predicted"/>
<evidence type="ECO:0000313" key="2">
    <source>
        <dbReference type="EnsemblProtists" id="EKX37409"/>
    </source>
</evidence>
<evidence type="ECO:0000313" key="1">
    <source>
        <dbReference type="EMBL" id="EKX37409.1"/>
    </source>
</evidence>
<dbReference type="EMBL" id="JH993060">
    <property type="protein sequence ID" value="EKX37409.1"/>
    <property type="molecule type" value="Genomic_DNA"/>
</dbReference>
<evidence type="ECO:0000313" key="3">
    <source>
        <dbReference type="Proteomes" id="UP000011087"/>
    </source>
</evidence>
<keyword evidence="3" id="KW-1185">Reference proteome</keyword>
<reference evidence="1 3" key="1">
    <citation type="journal article" date="2012" name="Nature">
        <title>Algal genomes reveal evolutionary mosaicism and the fate of nucleomorphs.</title>
        <authorList>
            <consortium name="DOE Joint Genome Institute"/>
            <person name="Curtis B.A."/>
            <person name="Tanifuji G."/>
            <person name="Burki F."/>
            <person name="Gruber A."/>
            <person name="Irimia M."/>
            <person name="Maruyama S."/>
            <person name="Arias M.C."/>
            <person name="Ball S.G."/>
            <person name="Gile G.H."/>
            <person name="Hirakawa Y."/>
            <person name="Hopkins J.F."/>
            <person name="Kuo A."/>
            <person name="Rensing S.A."/>
            <person name="Schmutz J."/>
            <person name="Symeonidi A."/>
            <person name="Elias M."/>
            <person name="Eveleigh R.J."/>
            <person name="Herman E.K."/>
            <person name="Klute M.J."/>
            <person name="Nakayama T."/>
            <person name="Obornik M."/>
            <person name="Reyes-Prieto A."/>
            <person name="Armbrust E.V."/>
            <person name="Aves S.J."/>
            <person name="Beiko R.G."/>
            <person name="Coutinho P."/>
            <person name="Dacks J.B."/>
            <person name="Durnford D.G."/>
            <person name="Fast N.M."/>
            <person name="Green B.R."/>
            <person name="Grisdale C.J."/>
            <person name="Hempel F."/>
            <person name="Henrissat B."/>
            <person name="Hoppner M.P."/>
            <person name="Ishida K."/>
            <person name="Kim E."/>
            <person name="Koreny L."/>
            <person name="Kroth P.G."/>
            <person name="Liu Y."/>
            <person name="Malik S.B."/>
            <person name="Maier U.G."/>
            <person name="McRose D."/>
            <person name="Mock T."/>
            <person name="Neilson J.A."/>
            <person name="Onodera N.T."/>
            <person name="Poole A.M."/>
            <person name="Pritham E.J."/>
            <person name="Richards T.A."/>
            <person name="Rocap G."/>
            <person name="Roy S.W."/>
            <person name="Sarai C."/>
            <person name="Schaack S."/>
            <person name="Shirato S."/>
            <person name="Slamovits C.H."/>
            <person name="Spencer D.F."/>
            <person name="Suzuki S."/>
            <person name="Worden A.Z."/>
            <person name="Zauner S."/>
            <person name="Barry K."/>
            <person name="Bell C."/>
            <person name="Bharti A.K."/>
            <person name="Crow J.A."/>
            <person name="Grimwood J."/>
            <person name="Kramer R."/>
            <person name="Lindquist E."/>
            <person name="Lucas S."/>
            <person name="Salamov A."/>
            <person name="McFadden G.I."/>
            <person name="Lane C.E."/>
            <person name="Keeling P.J."/>
            <person name="Gray M.W."/>
            <person name="Grigoriev I.V."/>
            <person name="Archibald J.M."/>
        </authorList>
    </citation>
    <scope>NUCLEOTIDE SEQUENCE</scope>
    <source>
        <strain evidence="1 3">CCMP2712</strain>
    </source>
</reference>
<reference evidence="2" key="3">
    <citation type="submission" date="2016-03" db="UniProtKB">
        <authorList>
            <consortium name="EnsemblProtists"/>
        </authorList>
    </citation>
    <scope>IDENTIFICATION</scope>
</reference>
<reference evidence="3" key="2">
    <citation type="submission" date="2012-11" db="EMBL/GenBank/DDBJ databases">
        <authorList>
            <person name="Kuo A."/>
            <person name="Curtis B.A."/>
            <person name="Tanifuji G."/>
            <person name="Burki F."/>
            <person name="Gruber A."/>
            <person name="Irimia M."/>
            <person name="Maruyama S."/>
            <person name="Arias M.C."/>
            <person name="Ball S.G."/>
            <person name="Gile G.H."/>
            <person name="Hirakawa Y."/>
            <person name="Hopkins J.F."/>
            <person name="Rensing S.A."/>
            <person name="Schmutz J."/>
            <person name="Symeonidi A."/>
            <person name="Elias M."/>
            <person name="Eveleigh R.J."/>
            <person name="Herman E.K."/>
            <person name="Klute M.J."/>
            <person name="Nakayama T."/>
            <person name="Obornik M."/>
            <person name="Reyes-Prieto A."/>
            <person name="Armbrust E.V."/>
            <person name="Aves S.J."/>
            <person name="Beiko R.G."/>
            <person name="Coutinho P."/>
            <person name="Dacks J.B."/>
            <person name="Durnford D.G."/>
            <person name="Fast N.M."/>
            <person name="Green B.R."/>
            <person name="Grisdale C."/>
            <person name="Hempe F."/>
            <person name="Henrissat B."/>
            <person name="Hoppner M.P."/>
            <person name="Ishida K.-I."/>
            <person name="Kim E."/>
            <person name="Koreny L."/>
            <person name="Kroth P.G."/>
            <person name="Liu Y."/>
            <person name="Malik S.-B."/>
            <person name="Maier U.G."/>
            <person name="McRose D."/>
            <person name="Mock T."/>
            <person name="Neilson J.A."/>
            <person name="Onodera N.T."/>
            <person name="Poole A.M."/>
            <person name="Pritham E.J."/>
            <person name="Richards T.A."/>
            <person name="Rocap G."/>
            <person name="Roy S.W."/>
            <person name="Sarai C."/>
            <person name="Schaack S."/>
            <person name="Shirato S."/>
            <person name="Slamovits C.H."/>
            <person name="Spencer D.F."/>
            <person name="Suzuki S."/>
            <person name="Worden A.Z."/>
            <person name="Zauner S."/>
            <person name="Barry K."/>
            <person name="Bell C."/>
            <person name="Bharti A.K."/>
            <person name="Crow J.A."/>
            <person name="Grimwood J."/>
            <person name="Kramer R."/>
            <person name="Lindquist E."/>
            <person name="Lucas S."/>
            <person name="Salamov A."/>
            <person name="McFadden G.I."/>
            <person name="Lane C.E."/>
            <person name="Keeling P.J."/>
            <person name="Gray M.W."/>
            <person name="Grigoriev I.V."/>
            <person name="Archibald J.M."/>
        </authorList>
    </citation>
    <scope>NUCLEOTIDE SEQUENCE</scope>
    <source>
        <strain evidence="3">CCMP2712</strain>
    </source>
</reference>
<sequence length="419" mass="46929">MELWEGRTEYAIEGRVFRATEVSIAHDRSFKLRAKRGPWGKGGSLAELSQLLALGGMSTAEIAQIYRFQLLSQSLAAAEVQPLAGMLVQGPGQRGRKGPSPKTYVAVGASTGTLQQKELEWVLSSPSTASCEQTLASFRESEAMEGVHLTLISDDVKLRETFAAVELTADTFVPRGKIAKQRRALRERDHAGRSSFRVQIKSRSSMSTGRFSRKEMEALCGEGREESWVHIQLACKEFELMIALAHNRVMETIKGCLTESWKKKSVEQESWWQTPINSMTGLGLTAPEHGNLIPDGLCYFRGSNRIVLVEIARTSEFTGEGSSLANLKAKFQEKEQKYAALRAEMTSRSDNTEVIQATFIAGVRGSIMEREWTTNFRNLLMDEDMIDRAMTKIVIQLLEVQHMLWTSRRRGDTTNREQA</sequence>
<dbReference type="RefSeq" id="XP_005824389.1">
    <property type="nucleotide sequence ID" value="XM_005824332.1"/>
</dbReference>
<protein>
    <submittedName>
        <fullName evidence="1 2">Uncharacterized protein</fullName>
    </submittedName>
</protein>
<dbReference type="GeneID" id="17294151"/>